<name>A0ABN9YU88_9LACO</name>
<keyword evidence="3" id="KW-1185">Reference proteome</keyword>
<feature type="compositionally biased region" description="Polar residues" evidence="1">
    <location>
        <begin position="61"/>
        <end position="72"/>
    </location>
</feature>
<proteinExistence type="predicted"/>
<evidence type="ECO:0000313" key="3">
    <source>
        <dbReference type="Proteomes" id="UP001314261"/>
    </source>
</evidence>
<feature type="compositionally biased region" description="Polar residues" evidence="1">
    <location>
        <begin position="39"/>
        <end position="49"/>
    </location>
</feature>
<gene>
    <name evidence="2" type="ORF">R54839_PPFHFPJH_01140</name>
</gene>
<dbReference type="Proteomes" id="UP001314261">
    <property type="component" value="Unassembled WGS sequence"/>
</dbReference>
<feature type="compositionally biased region" description="Low complexity" evidence="1">
    <location>
        <begin position="50"/>
        <end position="60"/>
    </location>
</feature>
<evidence type="ECO:0000313" key="2">
    <source>
        <dbReference type="EMBL" id="CAK1246304.1"/>
    </source>
</evidence>
<comment type="caution">
    <text evidence="2">The sequence shown here is derived from an EMBL/GenBank/DDBJ whole genome shotgun (WGS) entry which is preliminary data.</text>
</comment>
<accession>A0ABN9YU88</accession>
<protein>
    <submittedName>
        <fullName evidence="2">Uncharacterized protein</fullName>
    </submittedName>
</protein>
<evidence type="ECO:0000256" key="1">
    <source>
        <dbReference type="SAM" id="MobiDB-lite"/>
    </source>
</evidence>
<reference evidence="2 3" key="1">
    <citation type="submission" date="2023-10" db="EMBL/GenBank/DDBJ databases">
        <authorList>
            <person name="Botero Cardona J."/>
        </authorList>
    </citation>
    <scope>NUCLEOTIDE SEQUENCE [LARGE SCALE GENOMIC DNA]</scope>
    <source>
        <strain evidence="2 3">R-54839</strain>
    </source>
</reference>
<feature type="region of interest" description="Disordered" evidence="1">
    <location>
        <begin position="37"/>
        <end position="72"/>
    </location>
</feature>
<dbReference type="EMBL" id="CAUZLR010000007">
    <property type="protein sequence ID" value="CAK1246304.1"/>
    <property type="molecule type" value="Genomic_DNA"/>
</dbReference>
<dbReference type="RefSeq" id="WP_187753806.1">
    <property type="nucleotide sequence ID" value="NZ_CAUZLK010000006.1"/>
</dbReference>
<organism evidence="2 3">
    <name type="scientific">Fructobacillus fructosus</name>
    <dbReference type="NCBI Taxonomy" id="1631"/>
    <lineage>
        <taxon>Bacteria</taxon>
        <taxon>Bacillati</taxon>
        <taxon>Bacillota</taxon>
        <taxon>Bacilli</taxon>
        <taxon>Lactobacillales</taxon>
        <taxon>Lactobacillaceae</taxon>
        <taxon>Fructobacillus</taxon>
    </lineage>
</organism>
<sequence length="213" mass="23020">MFRSKKFGQIAITLIGFCLVLTIAFLIGQGKGAKHQAKQGHSVQTTRIQSSHSTSSSGDSAAQQPADNGQNSTQADLATYNALPTPTKVALLIFNQFHNHSNTHYSVYMGDRDKIVVVDDGEGGLASSSVAEMYTDNHDGSYSYATIESSATAFSDYTPSNSYWKTVGSVNVSEMLAIYQSRVNEVNQLTNLLDLSKSTQSFTFLPTNQTTAP</sequence>